<dbReference type="InterPro" id="IPR040227">
    <property type="entry name" value="Nibrin-rel"/>
</dbReference>
<name>A0A6P3J7C6_BISBB</name>
<dbReference type="PROSITE" id="PS50006">
    <property type="entry name" value="FHA_DOMAIN"/>
    <property type="match status" value="1"/>
</dbReference>
<dbReference type="SUPFAM" id="SSF49879">
    <property type="entry name" value="SMAD/FHA domain"/>
    <property type="match status" value="1"/>
</dbReference>
<dbReference type="InterPro" id="IPR036397">
    <property type="entry name" value="RNaseH_sf"/>
</dbReference>
<dbReference type="GeneID" id="105004576"/>
<dbReference type="InterPro" id="IPR013908">
    <property type="entry name" value="Nibrin_C"/>
</dbReference>
<keyword evidence="4" id="KW-0158">Chromosome</keyword>
<evidence type="ECO:0000256" key="10">
    <source>
        <dbReference type="ARBA" id="ARBA00023306"/>
    </source>
</evidence>
<dbReference type="Pfam" id="PF16508">
    <property type="entry name" value="NIBRIN_BRCT_II"/>
    <property type="match status" value="1"/>
</dbReference>
<evidence type="ECO:0000256" key="5">
    <source>
        <dbReference type="ARBA" id="ARBA00022763"/>
    </source>
</evidence>
<dbReference type="SMART" id="SM01348">
    <property type="entry name" value="Nbs1_C"/>
    <property type="match status" value="1"/>
</dbReference>
<dbReference type="Pfam" id="PF00665">
    <property type="entry name" value="rve"/>
    <property type="match status" value="1"/>
</dbReference>
<dbReference type="InterPro" id="IPR001357">
    <property type="entry name" value="BRCT_dom"/>
</dbReference>
<dbReference type="InterPro" id="IPR000253">
    <property type="entry name" value="FHA_dom"/>
</dbReference>
<feature type="compositionally biased region" description="Polar residues" evidence="12">
    <location>
        <begin position="694"/>
        <end position="704"/>
    </location>
</feature>
<dbReference type="InterPro" id="IPR008984">
    <property type="entry name" value="SMAD_FHA_dom_sf"/>
</dbReference>
<dbReference type="FunFam" id="2.60.200.20:FF:000017">
    <property type="entry name" value="Nibrin"/>
    <property type="match status" value="1"/>
</dbReference>
<dbReference type="Gene3D" id="2.60.200.20">
    <property type="match status" value="1"/>
</dbReference>
<dbReference type="CDD" id="cd22667">
    <property type="entry name" value="FHA_NBN"/>
    <property type="match status" value="1"/>
</dbReference>
<dbReference type="GO" id="GO:0003684">
    <property type="term" value="F:damaged DNA binding"/>
    <property type="evidence" value="ECO:0007669"/>
    <property type="project" value="TreeGrafter"/>
</dbReference>
<dbReference type="InterPro" id="IPR032429">
    <property type="entry name" value="Nibrin_BRCT2"/>
</dbReference>
<dbReference type="GO" id="GO:0000724">
    <property type="term" value="P:double-strand break repair via homologous recombination"/>
    <property type="evidence" value="ECO:0007669"/>
    <property type="project" value="TreeGrafter"/>
</dbReference>
<proteinExistence type="inferred from homology"/>
<dbReference type="AlphaFoldDB" id="A0A6P3J7C6"/>
<dbReference type="KEGG" id="bbis:105004576"/>
<keyword evidence="7" id="KW-0234">DNA repair</keyword>
<keyword evidence="5" id="KW-0227">DNA damage</keyword>
<dbReference type="Gene3D" id="3.30.420.10">
    <property type="entry name" value="Ribonuclease H-like superfamily/Ribonuclease H"/>
    <property type="match status" value="1"/>
</dbReference>
<comment type="similarity">
    <text evidence="11">Belongs to the Nibrin family.</text>
</comment>
<dbReference type="SMART" id="SM00240">
    <property type="entry name" value="FHA"/>
    <property type="match status" value="1"/>
</dbReference>
<dbReference type="GO" id="GO:0007095">
    <property type="term" value="P:mitotic G2 DNA damage checkpoint signaling"/>
    <property type="evidence" value="ECO:0007669"/>
    <property type="project" value="InterPro"/>
</dbReference>
<dbReference type="FunFam" id="3.40.50.10980:FF:000001">
    <property type="entry name" value="Nibrin"/>
    <property type="match status" value="1"/>
</dbReference>
<feature type="domain" description="FHA" evidence="13">
    <location>
        <begin position="273"/>
        <end position="332"/>
    </location>
</feature>
<dbReference type="FunFam" id="3.40.50.10190:FF:000024">
    <property type="entry name" value="Nibrin"/>
    <property type="match status" value="1"/>
</dbReference>
<evidence type="ECO:0000256" key="6">
    <source>
        <dbReference type="ARBA" id="ARBA00022895"/>
    </source>
</evidence>
<protein>
    <recommendedName>
        <fullName evidence="3">Nibrin</fullName>
    </recommendedName>
</protein>
<evidence type="ECO:0000259" key="13">
    <source>
        <dbReference type="PROSITE" id="PS50006"/>
    </source>
</evidence>
<keyword evidence="9" id="KW-0469">Meiosis</keyword>
<keyword evidence="10" id="KW-0131">Cell cycle</keyword>
<organism evidence="15 16">
    <name type="scientific">Bison bison bison</name>
    <name type="common">North American plains bison</name>
    <dbReference type="NCBI Taxonomy" id="43346"/>
    <lineage>
        <taxon>Eukaryota</taxon>
        <taxon>Metazoa</taxon>
        <taxon>Chordata</taxon>
        <taxon>Craniata</taxon>
        <taxon>Vertebrata</taxon>
        <taxon>Euteleostomi</taxon>
        <taxon>Mammalia</taxon>
        <taxon>Eutheria</taxon>
        <taxon>Laurasiatheria</taxon>
        <taxon>Artiodactyla</taxon>
        <taxon>Ruminantia</taxon>
        <taxon>Pecora</taxon>
        <taxon>Bovidae</taxon>
        <taxon>Bovinae</taxon>
        <taxon>Bison</taxon>
    </lineage>
</organism>
<dbReference type="InterPro" id="IPR036420">
    <property type="entry name" value="BRCT_dom_sf"/>
</dbReference>
<dbReference type="GO" id="GO:0016605">
    <property type="term" value="C:PML body"/>
    <property type="evidence" value="ECO:0007669"/>
    <property type="project" value="UniProtKB-SubCell"/>
</dbReference>
<evidence type="ECO:0000313" key="16">
    <source>
        <dbReference type="RefSeq" id="XP_010860514.1"/>
    </source>
</evidence>
<evidence type="ECO:0000256" key="9">
    <source>
        <dbReference type="ARBA" id="ARBA00023254"/>
    </source>
</evidence>
<feature type="domain" description="Integrase catalytic" evidence="14">
    <location>
        <begin position="151"/>
        <end position="243"/>
    </location>
</feature>
<evidence type="ECO:0000256" key="3">
    <source>
        <dbReference type="ARBA" id="ARBA00020013"/>
    </source>
</evidence>
<dbReference type="GO" id="GO:0030870">
    <property type="term" value="C:Mre11 complex"/>
    <property type="evidence" value="ECO:0007669"/>
    <property type="project" value="InterPro"/>
</dbReference>
<evidence type="ECO:0000256" key="4">
    <source>
        <dbReference type="ARBA" id="ARBA00022454"/>
    </source>
</evidence>
<dbReference type="InterPro" id="IPR043014">
    <property type="entry name" value="Nibrin_BRCT2_sf"/>
</dbReference>
<dbReference type="RefSeq" id="XP_010860514.1">
    <property type="nucleotide sequence ID" value="XM_010862212.1"/>
</dbReference>
<keyword evidence="15" id="KW-1185">Reference proteome</keyword>
<evidence type="ECO:0000256" key="11">
    <source>
        <dbReference type="ARBA" id="ARBA00044757"/>
    </source>
</evidence>
<dbReference type="GO" id="GO:0015074">
    <property type="term" value="P:DNA integration"/>
    <property type="evidence" value="ECO:0007669"/>
    <property type="project" value="InterPro"/>
</dbReference>
<dbReference type="CTD" id="4683"/>
<dbReference type="Proteomes" id="UP000515208">
    <property type="component" value="Unplaced"/>
</dbReference>
<reference evidence="16" key="1">
    <citation type="submission" date="2025-08" db="UniProtKB">
        <authorList>
            <consortium name="RefSeq"/>
        </authorList>
    </citation>
    <scope>IDENTIFICATION</scope>
    <source>
        <tissue evidence="16">Blood</tissue>
    </source>
</reference>
<comment type="subcellular location">
    <subcellularLocation>
        <location evidence="2">Chromosome</location>
        <location evidence="2">Telomere</location>
    </subcellularLocation>
    <subcellularLocation>
        <location evidence="1">Nucleus</location>
        <location evidence="1">PML body</location>
    </subcellularLocation>
</comment>
<dbReference type="SUPFAM" id="SSF52113">
    <property type="entry name" value="BRCT domain"/>
    <property type="match status" value="1"/>
</dbReference>
<evidence type="ECO:0000256" key="1">
    <source>
        <dbReference type="ARBA" id="ARBA00004322"/>
    </source>
</evidence>
<evidence type="ECO:0000256" key="12">
    <source>
        <dbReference type="SAM" id="MobiDB-lite"/>
    </source>
</evidence>
<feature type="region of interest" description="Disordered" evidence="12">
    <location>
        <begin position="681"/>
        <end position="736"/>
    </location>
</feature>
<evidence type="ECO:0000256" key="2">
    <source>
        <dbReference type="ARBA" id="ARBA00004574"/>
    </source>
</evidence>
<dbReference type="GO" id="GO:0051321">
    <property type="term" value="P:meiotic cell cycle"/>
    <property type="evidence" value="ECO:0007669"/>
    <property type="project" value="UniProtKB-KW"/>
</dbReference>
<dbReference type="Gene3D" id="3.40.50.10980">
    <property type="entry name" value="Nibrin, BRCT2 domain"/>
    <property type="match status" value="1"/>
</dbReference>
<dbReference type="Pfam" id="PF00533">
    <property type="entry name" value="BRCT"/>
    <property type="match status" value="1"/>
</dbReference>
<dbReference type="Pfam" id="PF00498">
    <property type="entry name" value="FHA"/>
    <property type="match status" value="1"/>
</dbReference>
<evidence type="ECO:0000259" key="14">
    <source>
        <dbReference type="PROSITE" id="PS50994"/>
    </source>
</evidence>
<dbReference type="GO" id="GO:0000781">
    <property type="term" value="C:chromosome, telomeric region"/>
    <property type="evidence" value="ECO:0007669"/>
    <property type="project" value="UniProtKB-SubCell"/>
</dbReference>
<evidence type="ECO:0000256" key="7">
    <source>
        <dbReference type="ARBA" id="ARBA00023204"/>
    </source>
</evidence>
<evidence type="ECO:0000256" key="8">
    <source>
        <dbReference type="ARBA" id="ARBA00023242"/>
    </source>
</evidence>
<sequence>MGETIVGAGSLPSRWSAQWAELYALIRALQLSKGRVAVIHCRGHQKEDASQARGNRLADKTTKQAAEGLGVTSEAPIKALILAELPELTPDSPKYAEAQNQPAKAEGAIETEKGWWELPSGKLLVPEELAPTLTESQNCTACSQVKAASRHGQKPPGIQLKGTLAFEHLEVDFIEMKPHRHYLYLLVMACTFSGWVEAFPTWTERALEVAWCLLREIVPRFEFPTSIGSDKGPAFVADLVQQIYVEAKRTGSVRQYGEGQTNEPYRLLTGVEYIVGRKNCGILIEDDQSISRNHATLTANFSVTNLSQTDEIPVLTIKDNSKYGTFVNEEKMQNGLSQILKSGDRVTFGVFESKFRVEYEPLVACSSCLDVSGKTALSHAILQLGGLTVNNWTEECTHLVMVSVKVTIKTICALICGRPIVKPEYFTEFLKAVQSKKQLPEIESFYPPVDEPAIESKNIDLSGRQERKQIFKGKTFVFLNAKQHKKLSAAVIFGGGDARLITEENKEDDSFFSAPGTCVVDAGLTDSQTFIPDSQKKWIHSIMDILQRRGLRPIPEAEIGLAVLFVTTENYCDPQGQPSTGLKTTTPGPSLSQALPANENLMPNASVNTTTYVADTESEQADTCMDLSERPKEIKIFGMEPKCRILSQETSTVKKPHKISSNNNTVSNTLVRMKIPNYQLSPTKVPHVNKSRGWPSQHQQTNSIRDYFQPLTSPKKRERDEENQEMSLSKSARMETSCSLLEQTQPTTSLIRKNKDEHLSQNVLVEENPDNSYADTNVKPTVKNYANKSLFTENLKSKKRKEIDDLAIEDEVLEQLFKDTELELESEVKVQKQEEDINVRKRLRLDKETNVTFNDETIPESNKISQENEIKKKCELKKESLWSTKELSNNCELQGGDEMLPKKVLLTEFRSLVVCNPTSRSASSVNSDDGELKNFKRFKKVTFPGAGKLPHIIGGSDLIAHHARKNTELEEWLRQEMEVQNQHAKEDSLADDLFRYNPNVKRRR</sequence>
<dbReference type="CDD" id="cd17741">
    <property type="entry name" value="BRCT_nibrin"/>
    <property type="match status" value="1"/>
</dbReference>
<feature type="compositionally biased region" description="Polar residues" evidence="12">
    <location>
        <begin position="725"/>
        <end position="736"/>
    </location>
</feature>
<dbReference type="InterPro" id="IPR012337">
    <property type="entry name" value="RNaseH-like_sf"/>
</dbReference>
<keyword evidence="6" id="KW-0779">Telomere</keyword>
<dbReference type="PROSITE" id="PS50994">
    <property type="entry name" value="INTEGRASE"/>
    <property type="match status" value="1"/>
</dbReference>
<dbReference type="Pfam" id="PF08599">
    <property type="entry name" value="Nbs1_C"/>
    <property type="match status" value="1"/>
</dbReference>
<keyword evidence="8" id="KW-0539">Nucleus</keyword>
<dbReference type="Gene3D" id="3.40.50.10190">
    <property type="entry name" value="BRCT domain"/>
    <property type="match status" value="1"/>
</dbReference>
<dbReference type="OrthoDB" id="552194at2759"/>
<dbReference type="InterPro" id="IPR001584">
    <property type="entry name" value="Integrase_cat-core"/>
</dbReference>
<dbReference type="PANTHER" id="PTHR12162">
    <property type="entry name" value="NIBRIN-RELATED"/>
    <property type="match status" value="1"/>
</dbReference>
<evidence type="ECO:0000313" key="15">
    <source>
        <dbReference type="Proteomes" id="UP000515208"/>
    </source>
</evidence>
<accession>A0A6P3J7C6</accession>
<dbReference type="PANTHER" id="PTHR12162:SF0">
    <property type="entry name" value="NIBRIN"/>
    <property type="match status" value="1"/>
</dbReference>
<dbReference type="SUPFAM" id="SSF53098">
    <property type="entry name" value="Ribonuclease H-like"/>
    <property type="match status" value="2"/>
</dbReference>
<gene>
    <name evidence="16" type="primary">NBN</name>
</gene>